<dbReference type="SUPFAM" id="SSF102114">
    <property type="entry name" value="Radical SAM enzymes"/>
    <property type="match status" value="1"/>
</dbReference>
<dbReference type="EMBL" id="JAQIPB010000001">
    <property type="protein sequence ID" value="MDA7415528.1"/>
    <property type="molecule type" value="Genomic_DNA"/>
</dbReference>
<dbReference type="PANTHER" id="PTHR13932">
    <property type="entry name" value="COPROPORPHYRINIGEN III OXIDASE"/>
    <property type="match status" value="1"/>
</dbReference>
<evidence type="ECO:0000313" key="4">
    <source>
        <dbReference type="EMBL" id="MDA7415528.1"/>
    </source>
</evidence>
<dbReference type="SFLD" id="SFLDS00029">
    <property type="entry name" value="Radical_SAM"/>
    <property type="match status" value="1"/>
</dbReference>
<keyword evidence="5" id="KW-1185">Reference proteome</keyword>
<dbReference type="AlphaFoldDB" id="A0AAE3N6M7"/>
<dbReference type="SFLD" id="SFLDG01065">
    <property type="entry name" value="anaerobic_coproporphyrinogen-I"/>
    <property type="match status" value="1"/>
</dbReference>
<evidence type="ECO:0000259" key="3">
    <source>
        <dbReference type="PROSITE" id="PS51918"/>
    </source>
</evidence>
<dbReference type="Pfam" id="PF04055">
    <property type="entry name" value="Radical_SAM"/>
    <property type="match status" value="1"/>
</dbReference>
<dbReference type="GO" id="GO:0004109">
    <property type="term" value="F:coproporphyrinogen oxidase activity"/>
    <property type="evidence" value="ECO:0007669"/>
    <property type="project" value="InterPro"/>
</dbReference>
<dbReference type="GO" id="GO:0005737">
    <property type="term" value="C:cytoplasm"/>
    <property type="evidence" value="ECO:0007669"/>
    <property type="project" value="UniProtKB-SubCell"/>
</dbReference>
<keyword evidence="2" id="KW-0408">Iron</keyword>
<comment type="caution">
    <text evidence="4">The sequence shown here is derived from an EMBL/GenBank/DDBJ whole genome shotgun (WGS) entry which is preliminary data.</text>
</comment>
<evidence type="ECO:0000256" key="1">
    <source>
        <dbReference type="ARBA" id="ARBA00006100"/>
    </source>
</evidence>
<dbReference type="InterPro" id="IPR007197">
    <property type="entry name" value="rSAM"/>
</dbReference>
<sequence>MPLRPAAPEGAPHAQDVMHWMRPGTLHFQSLPPLSLYIHLPWCLRKCPYCDFNSHEARLGADGLPEAEYIDALIADLDASLPLVWGRPVHSIFIGGGTPSLFSPASIDRLLGDVRARLKLEPGCEVTLEANPGTFERDRFRAYRAAGVTRLSIGVQSFNDAHLQALGRVHDRAQAIAAVEEAAQAFETFNLDLMYALPGQDIAGLDADLDQALALAPPHLSVYHLTIEPNTFFAKHPPALPEDDIAYAMLDRITERTADAGLQRYEVSAYARAGHRCAHNLNYWQFGDYLGLGAGAHGKLSFAHRVLRQVRFREPRLYMEAARAGNAVAQAQEVGRADLPFEYMLNALRLREGFALAQFSERTGLAVSAIQRPLQEAERKGLIERDLHRVWPTARGLDFLSDLQGLFLPDGD</sequence>
<keyword evidence="2" id="KW-0963">Cytoplasm</keyword>
<name>A0AAE3N6M7_9BURK</name>
<keyword evidence="2" id="KW-0479">Metal-binding</keyword>
<dbReference type="SFLD" id="SFLDF00288">
    <property type="entry name" value="HemN-like__clustered_with_nucl"/>
    <property type="match status" value="1"/>
</dbReference>
<dbReference type="InterPro" id="IPR034505">
    <property type="entry name" value="Coproporphyrinogen-III_oxidase"/>
</dbReference>
<evidence type="ECO:0000256" key="2">
    <source>
        <dbReference type="RuleBase" id="RU364116"/>
    </source>
</evidence>
<dbReference type="InterPro" id="IPR004559">
    <property type="entry name" value="HemW-like"/>
</dbReference>
<comment type="similarity">
    <text evidence="1">Belongs to the anaerobic coproporphyrinogen-III oxidase family. HemW subfamily.</text>
</comment>
<dbReference type="RefSeq" id="WP_271426902.1">
    <property type="nucleotide sequence ID" value="NZ_JAQIPB010000001.1"/>
</dbReference>
<organism evidence="4 5">
    <name type="scientific">Xenophilus arseniciresistens</name>
    <dbReference type="NCBI Taxonomy" id="1283306"/>
    <lineage>
        <taxon>Bacteria</taxon>
        <taxon>Pseudomonadati</taxon>
        <taxon>Pseudomonadota</taxon>
        <taxon>Betaproteobacteria</taxon>
        <taxon>Burkholderiales</taxon>
        <taxon>Comamonadaceae</taxon>
        <taxon>Xenophilus</taxon>
    </lineage>
</organism>
<keyword evidence="2" id="KW-0349">Heme</keyword>
<dbReference type="SFLD" id="SFLDF00562">
    <property type="entry name" value="HemN-like__clustered_with_heat"/>
    <property type="match status" value="1"/>
</dbReference>
<comment type="function">
    <text evidence="2">Probably acts as a heme chaperone, transferring heme to an unknown acceptor. Binds one molecule of heme per monomer, possibly covalently. Binds 1 [4Fe-4S] cluster. The cluster is coordinated with 3 cysteines and an exchangeable S-adenosyl-L-methionine.</text>
</comment>
<protein>
    <recommendedName>
        <fullName evidence="2">Heme chaperone HemW</fullName>
    </recommendedName>
</protein>
<evidence type="ECO:0000313" key="5">
    <source>
        <dbReference type="Proteomes" id="UP001212602"/>
    </source>
</evidence>
<keyword evidence="2" id="KW-0949">S-adenosyl-L-methionine</keyword>
<dbReference type="PANTHER" id="PTHR13932:SF5">
    <property type="entry name" value="RADICAL S-ADENOSYL METHIONINE DOMAIN-CONTAINING PROTEIN 1, MITOCHONDRIAL"/>
    <property type="match status" value="1"/>
</dbReference>
<dbReference type="CDD" id="cd01335">
    <property type="entry name" value="Radical_SAM"/>
    <property type="match status" value="1"/>
</dbReference>
<dbReference type="SMART" id="SM00729">
    <property type="entry name" value="Elp3"/>
    <property type="match status" value="1"/>
</dbReference>
<dbReference type="NCBIfam" id="TIGR00539">
    <property type="entry name" value="hemN_rel"/>
    <property type="match status" value="1"/>
</dbReference>
<dbReference type="Proteomes" id="UP001212602">
    <property type="component" value="Unassembled WGS sequence"/>
</dbReference>
<dbReference type="Gene3D" id="3.30.750.200">
    <property type="match status" value="1"/>
</dbReference>
<gene>
    <name evidence="4" type="primary">hemW</name>
    <name evidence="4" type="ORF">PGB34_04055</name>
</gene>
<dbReference type="InterPro" id="IPR010723">
    <property type="entry name" value="HemN_C"/>
</dbReference>
<dbReference type="PROSITE" id="PS51918">
    <property type="entry name" value="RADICAL_SAM"/>
    <property type="match status" value="1"/>
</dbReference>
<feature type="domain" description="Radical SAM core" evidence="3">
    <location>
        <begin position="28"/>
        <end position="263"/>
    </location>
</feature>
<reference evidence="4" key="1">
    <citation type="submission" date="2023-01" db="EMBL/GenBank/DDBJ databases">
        <title>Xenophilus mangrovi sp. nov., isolated from soil of Mangrove nature reserve.</title>
        <authorList>
            <person name="Xu S."/>
            <person name="Liu Z."/>
            <person name="Xu Y."/>
        </authorList>
    </citation>
    <scope>NUCLEOTIDE SEQUENCE</scope>
    <source>
        <strain evidence="4">YW8</strain>
    </source>
</reference>
<dbReference type="GO" id="GO:0051539">
    <property type="term" value="F:4 iron, 4 sulfur cluster binding"/>
    <property type="evidence" value="ECO:0007669"/>
    <property type="project" value="UniProtKB-UniRule"/>
</dbReference>
<dbReference type="GO" id="GO:0046872">
    <property type="term" value="F:metal ion binding"/>
    <property type="evidence" value="ECO:0007669"/>
    <property type="project" value="UniProtKB-UniRule"/>
</dbReference>
<keyword evidence="2" id="KW-0143">Chaperone</keyword>
<dbReference type="InterPro" id="IPR058240">
    <property type="entry name" value="rSAM_sf"/>
</dbReference>
<keyword evidence="2" id="KW-0004">4Fe-4S</keyword>
<comment type="subcellular location">
    <subcellularLocation>
        <location evidence="2">Cytoplasm</location>
    </subcellularLocation>
</comment>
<dbReference type="Pfam" id="PF06969">
    <property type="entry name" value="HemN_C"/>
    <property type="match status" value="1"/>
</dbReference>
<dbReference type="InterPro" id="IPR006638">
    <property type="entry name" value="Elp3/MiaA/NifB-like_rSAM"/>
</dbReference>
<dbReference type="GO" id="GO:0006779">
    <property type="term" value="P:porphyrin-containing compound biosynthetic process"/>
    <property type="evidence" value="ECO:0007669"/>
    <property type="project" value="InterPro"/>
</dbReference>
<proteinExistence type="inferred from homology"/>
<accession>A0AAE3N6M7</accession>
<keyword evidence="2" id="KW-0411">Iron-sulfur</keyword>